<dbReference type="SUPFAM" id="SSF48498">
    <property type="entry name" value="Tetracyclin repressor-like, C-terminal domain"/>
    <property type="match status" value="1"/>
</dbReference>
<dbReference type="InterPro" id="IPR009057">
    <property type="entry name" value="Homeodomain-like_sf"/>
</dbReference>
<sequence>MVTTAGTDTRSRILEVAWGLVGERGTTRAVRIADIAAGAGVSRQLVYFHFENRAGLLAAMARHHDAASGFKERIAACGALPPVEGLEALLRAWLGYVPEILPVARALEAAEITGEEGGAAWRDRMGSLRDVFRAAVERVERDGRLADGWTIETAADWVWARGHLEGWQHLVVERGWVSEDYEERTVRSILEEVVSSGGA</sequence>
<reference evidence="4 5" key="1">
    <citation type="submission" date="2019-10" db="EMBL/GenBank/DDBJ databases">
        <title>Rubrobacter sp nov SCSIO 52090 isolated from a deep-sea sediment in the South China Sea.</title>
        <authorList>
            <person name="Chen R.W."/>
        </authorList>
    </citation>
    <scope>NUCLEOTIDE SEQUENCE [LARGE SCALE GENOMIC DNA]</scope>
    <source>
        <strain evidence="4 5">SCSIO 52909</strain>
    </source>
</reference>
<dbReference type="SUPFAM" id="SSF46689">
    <property type="entry name" value="Homeodomain-like"/>
    <property type="match status" value="1"/>
</dbReference>
<dbReference type="EMBL" id="CP045119">
    <property type="protein sequence ID" value="QIN83607.1"/>
    <property type="molecule type" value="Genomic_DNA"/>
</dbReference>
<dbReference type="KEGG" id="rub:GBA63_13895"/>
<evidence type="ECO:0000313" key="4">
    <source>
        <dbReference type="EMBL" id="QIN83607.1"/>
    </source>
</evidence>
<evidence type="ECO:0000313" key="5">
    <source>
        <dbReference type="Proteomes" id="UP000501452"/>
    </source>
</evidence>
<feature type="domain" description="HTH tetR-type" evidence="3">
    <location>
        <begin position="7"/>
        <end position="68"/>
    </location>
</feature>
<evidence type="ECO:0000256" key="2">
    <source>
        <dbReference type="PROSITE-ProRule" id="PRU00335"/>
    </source>
</evidence>
<evidence type="ECO:0000256" key="1">
    <source>
        <dbReference type="ARBA" id="ARBA00023125"/>
    </source>
</evidence>
<dbReference type="PROSITE" id="PS50977">
    <property type="entry name" value="HTH_TETR_2"/>
    <property type="match status" value="1"/>
</dbReference>
<organism evidence="4 5">
    <name type="scientific">Rubrobacter tropicus</name>
    <dbReference type="NCBI Taxonomy" id="2653851"/>
    <lineage>
        <taxon>Bacteria</taxon>
        <taxon>Bacillati</taxon>
        <taxon>Actinomycetota</taxon>
        <taxon>Rubrobacteria</taxon>
        <taxon>Rubrobacterales</taxon>
        <taxon>Rubrobacteraceae</taxon>
        <taxon>Rubrobacter</taxon>
    </lineage>
</organism>
<dbReference type="InterPro" id="IPR036271">
    <property type="entry name" value="Tet_transcr_reg_TetR-rel_C_sf"/>
</dbReference>
<keyword evidence="5" id="KW-1185">Reference proteome</keyword>
<dbReference type="GO" id="GO:0000976">
    <property type="term" value="F:transcription cis-regulatory region binding"/>
    <property type="evidence" value="ECO:0007669"/>
    <property type="project" value="TreeGrafter"/>
</dbReference>
<dbReference type="Pfam" id="PF00440">
    <property type="entry name" value="TetR_N"/>
    <property type="match status" value="1"/>
</dbReference>
<dbReference type="Gene3D" id="1.10.357.10">
    <property type="entry name" value="Tetracycline Repressor, domain 2"/>
    <property type="match status" value="1"/>
</dbReference>
<evidence type="ECO:0000259" key="3">
    <source>
        <dbReference type="PROSITE" id="PS50977"/>
    </source>
</evidence>
<dbReference type="AlphaFoldDB" id="A0A6G8QBD1"/>
<accession>A0A6G8QBD1</accession>
<dbReference type="PANTHER" id="PTHR30055">
    <property type="entry name" value="HTH-TYPE TRANSCRIPTIONAL REGULATOR RUTR"/>
    <property type="match status" value="1"/>
</dbReference>
<gene>
    <name evidence="4" type="ORF">GBA63_13895</name>
</gene>
<dbReference type="PANTHER" id="PTHR30055:SF209">
    <property type="entry name" value="POSSIBLE TRANSCRIPTIONAL REGULATORY PROTEIN (PROBABLY TETR-FAMILY)"/>
    <property type="match status" value="1"/>
</dbReference>
<protein>
    <submittedName>
        <fullName evidence="4">TetR family transcriptional regulator</fullName>
    </submittedName>
</protein>
<dbReference type="GO" id="GO:0003700">
    <property type="term" value="F:DNA-binding transcription factor activity"/>
    <property type="evidence" value="ECO:0007669"/>
    <property type="project" value="TreeGrafter"/>
</dbReference>
<dbReference type="Proteomes" id="UP000501452">
    <property type="component" value="Chromosome"/>
</dbReference>
<keyword evidence="1 2" id="KW-0238">DNA-binding</keyword>
<feature type="DNA-binding region" description="H-T-H motif" evidence="2">
    <location>
        <begin position="31"/>
        <end position="50"/>
    </location>
</feature>
<name>A0A6G8QBD1_9ACTN</name>
<dbReference type="InterPro" id="IPR001647">
    <property type="entry name" value="HTH_TetR"/>
</dbReference>
<proteinExistence type="predicted"/>
<dbReference type="InterPro" id="IPR050109">
    <property type="entry name" value="HTH-type_TetR-like_transc_reg"/>
</dbReference>